<dbReference type="PANTHER" id="PTHR40037">
    <property type="entry name" value="PHOSPHOESTERASE YJCG-RELATED"/>
    <property type="match status" value="1"/>
</dbReference>
<sequence>MNSPKNLFFIALLPPQEVSDRAHAIKQHFADRYNSRAALKSPPHITLQPPFPLLDEEIAPLRGCLSKFANSQARVKVTLDGFAAFPPRVIYINVVKTQPLLELQSNLASTLATELKIIDAKAKSRSFSPHMTVGFKDLSKPNFKAAWAEFQHQQLDYEFVASDLTLLKHNSKRWEIEEQFPVVKALNNQTDSL</sequence>
<dbReference type="InterPro" id="IPR050580">
    <property type="entry name" value="2H_phosphoesterase_YjcG-like"/>
</dbReference>
<dbReference type="PATRIC" id="fig|1618023.3.peg.3386"/>
<dbReference type="GO" id="GO:0016874">
    <property type="term" value="F:ligase activity"/>
    <property type="evidence" value="ECO:0007669"/>
    <property type="project" value="UniProtKB-KW"/>
</dbReference>
<protein>
    <submittedName>
        <fullName evidence="1">2'-5' RNA ligase</fullName>
    </submittedName>
</protein>
<reference evidence="1 2" key="1">
    <citation type="submission" date="2015-02" db="EMBL/GenBank/DDBJ databases">
        <title>Draft genome of a novel marine cyanobacterium (Chroococcales) isolated from South Atlantic Ocean.</title>
        <authorList>
            <person name="Rigonato J."/>
            <person name="Alvarenga D.O."/>
            <person name="Branco L.H."/>
            <person name="Varani A.M."/>
            <person name="Brandini F.P."/>
            <person name="Fiore M.F."/>
        </authorList>
    </citation>
    <scope>NUCLEOTIDE SEQUENCE [LARGE SCALE GENOMIC DNA]</scope>
    <source>
        <strain evidence="1 2">CENA595</strain>
    </source>
</reference>
<comment type="caution">
    <text evidence="1">The sequence shown here is derived from an EMBL/GenBank/DDBJ whole genome shotgun (WGS) entry which is preliminary data.</text>
</comment>
<dbReference type="Pfam" id="PF13563">
    <property type="entry name" value="2_5_RNA_ligase2"/>
    <property type="match status" value="1"/>
</dbReference>
<dbReference type="Proteomes" id="UP000032452">
    <property type="component" value="Unassembled WGS sequence"/>
</dbReference>
<dbReference type="AlphaFoldDB" id="A0A0D8ZXW5"/>
<evidence type="ECO:0000313" key="2">
    <source>
        <dbReference type="Proteomes" id="UP000032452"/>
    </source>
</evidence>
<proteinExistence type="predicted"/>
<keyword evidence="2" id="KW-1185">Reference proteome</keyword>
<dbReference type="SUPFAM" id="SSF55144">
    <property type="entry name" value="LigT-like"/>
    <property type="match status" value="1"/>
</dbReference>
<dbReference type="EMBL" id="JYON01000007">
    <property type="protein sequence ID" value="KJH72061.1"/>
    <property type="molecule type" value="Genomic_DNA"/>
</dbReference>
<dbReference type="RefSeq" id="WP_045054182.1">
    <property type="nucleotide sequence ID" value="NZ_CAWMDP010000040.1"/>
</dbReference>
<evidence type="ECO:0000313" key="1">
    <source>
        <dbReference type="EMBL" id="KJH72061.1"/>
    </source>
</evidence>
<keyword evidence="1" id="KW-0436">Ligase</keyword>
<dbReference type="STRING" id="1618023.UH38_08265"/>
<dbReference type="PANTHER" id="PTHR40037:SF1">
    <property type="entry name" value="PHOSPHOESTERASE SAOUHSC_00951-RELATED"/>
    <property type="match status" value="1"/>
</dbReference>
<dbReference type="OrthoDB" id="1524661at2"/>
<name>A0A0D8ZXW5_9CYAN</name>
<dbReference type="InterPro" id="IPR009097">
    <property type="entry name" value="Cyclic_Pdiesterase"/>
</dbReference>
<gene>
    <name evidence="1" type="ORF">UH38_08265</name>
</gene>
<organism evidence="1 2">
    <name type="scientific">Aliterella atlantica CENA595</name>
    <dbReference type="NCBI Taxonomy" id="1618023"/>
    <lineage>
        <taxon>Bacteria</taxon>
        <taxon>Bacillati</taxon>
        <taxon>Cyanobacteriota</taxon>
        <taxon>Cyanophyceae</taxon>
        <taxon>Chroococcidiopsidales</taxon>
        <taxon>Aliterellaceae</taxon>
        <taxon>Aliterella</taxon>
    </lineage>
</organism>
<dbReference type="Gene3D" id="3.90.1140.10">
    <property type="entry name" value="Cyclic phosphodiesterase"/>
    <property type="match status" value="1"/>
</dbReference>
<accession>A0A0D8ZXW5</accession>